<organism evidence="1 2">
    <name type="scientific">Amycolatopsis magusensis</name>
    <dbReference type="NCBI Taxonomy" id="882444"/>
    <lineage>
        <taxon>Bacteria</taxon>
        <taxon>Bacillati</taxon>
        <taxon>Actinomycetota</taxon>
        <taxon>Actinomycetes</taxon>
        <taxon>Pseudonocardiales</taxon>
        <taxon>Pseudonocardiaceae</taxon>
        <taxon>Amycolatopsis</taxon>
    </lineage>
</organism>
<sequence>MHDTWTTRDLPVLQAVVDAFEHNRRRQLPDVPDLVTATGFAVDVVLKALDALDGEYLSLHQHGLADDPANVWVEKIYPQARRATGRWPSPEHHAEALLQALRDLAEDAPDAETRGKAKKVRAALGDGGQKFLVEPISSVGAKMITGG</sequence>
<gene>
    <name evidence="1" type="ORF">JOM49_005418</name>
</gene>
<dbReference type="RefSeq" id="WP_209666976.1">
    <property type="nucleotide sequence ID" value="NZ_JAGGMS010000001.1"/>
</dbReference>
<keyword evidence="2" id="KW-1185">Reference proteome</keyword>
<name>A0ABS4PWU2_9PSEU</name>
<evidence type="ECO:0000313" key="2">
    <source>
        <dbReference type="Proteomes" id="UP000741013"/>
    </source>
</evidence>
<protein>
    <submittedName>
        <fullName evidence="1">Uncharacterized protein</fullName>
    </submittedName>
</protein>
<proteinExistence type="predicted"/>
<comment type="caution">
    <text evidence="1">The sequence shown here is derived from an EMBL/GenBank/DDBJ whole genome shotgun (WGS) entry which is preliminary data.</text>
</comment>
<evidence type="ECO:0000313" key="1">
    <source>
        <dbReference type="EMBL" id="MBP2183892.1"/>
    </source>
</evidence>
<dbReference type="Proteomes" id="UP000741013">
    <property type="component" value="Unassembled WGS sequence"/>
</dbReference>
<reference evidence="1 2" key="1">
    <citation type="submission" date="2021-03" db="EMBL/GenBank/DDBJ databases">
        <title>Sequencing the genomes of 1000 actinobacteria strains.</title>
        <authorList>
            <person name="Klenk H.-P."/>
        </authorList>
    </citation>
    <scope>NUCLEOTIDE SEQUENCE [LARGE SCALE GENOMIC DNA]</scope>
    <source>
        <strain evidence="1 2">DSM 45510</strain>
    </source>
</reference>
<accession>A0ABS4PWU2</accession>
<dbReference type="EMBL" id="JAGGMS010000001">
    <property type="protein sequence ID" value="MBP2183892.1"/>
    <property type="molecule type" value="Genomic_DNA"/>
</dbReference>